<reference evidence="1" key="1">
    <citation type="submission" date="2024-05" db="EMBL/GenBank/DDBJ databases">
        <title>WGS of Aeromonas isolates.</title>
        <authorList>
            <person name="Lee H."/>
        </authorList>
    </citation>
    <scope>NUCLEOTIDE SEQUENCE</scope>
    <source>
        <strain evidence="1">LP308</strain>
    </source>
</reference>
<name>A0ABT7QHC7_9GAMM</name>
<organism evidence="1 2">
    <name type="scientific">Aeromonas piscicola</name>
    <dbReference type="NCBI Taxonomy" id="600645"/>
    <lineage>
        <taxon>Bacteria</taxon>
        <taxon>Pseudomonadati</taxon>
        <taxon>Pseudomonadota</taxon>
        <taxon>Gammaproteobacteria</taxon>
        <taxon>Aeromonadales</taxon>
        <taxon>Aeromonadaceae</taxon>
        <taxon>Aeromonas</taxon>
    </lineage>
</organism>
<evidence type="ECO:0000313" key="1">
    <source>
        <dbReference type="EMBL" id="MDM5133376.1"/>
    </source>
</evidence>
<dbReference type="RefSeq" id="WP_156140319.1">
    <property type="nucleotide sequence ID" value="NZ_CDBL01000053.1"/>
</dbReference>
<dbReference type="Proteomes" id="UP001168109">
    <property type="component" value="Unassembled WGS sequence"/>
</dbReference>
<accession>A0ABT7QHC7</accession>
<sequence length="118" mass="13463">MEVAENFRTELALALDLLAEDEWAITKARERTIDKIEQPHIAFESIVPVLNLAIEQQDEYAFMSCCWLALQLAQKANTTELPIKLPETLKSLTLFSARFSPAALNEVNAVEKWFRINI</sequence>
<protein>
    <submittedName>
        <fullName evidence="1">Uncharacterized protein</fullName>
    </submittedName>
</protein>
<proteinExistence type="predicted"/>
<keyword evidence="2" id="KW-1185">Reference proteome</keyword>
<evidence type="ECO:0000313" key="2">
    <source>
        <dbReference type="Proteomes" id="UP001168109"/>
    </source>
</evidence>
<comment type="caution">
    <text evidence="1">The sequence shown here is derived from an EMBL/GenBank/DDBJ whole genome shotgun (WGS) entry which is preliminary data.</text>
</comment>
<dbReference type="EMBL" id="JAOPLU010000011">
    <property type="protein sequence ID" value="MDM5133376.1"/>
    <property type="molecule type" value="Genomic_DNA"/>
</dbReference>
<gene>
    <name evidence="1" type="ORF">OB962_20620</name>
</gene>